<dbReference type="PANTHER" id="PTHR45786">
    <property type="entry name" value="DNA BINDING PROTEIN-LIKE"/>
    <property type="match status" value="1"/>
</dbReference>
<dbReference type="AlphaFoldDB" id="A0A8S1BG89"/>
<evidence type="ECO:0000313" key="2">
    <source>
        <dbReference type="Proteomes" id="UP000494256"/>
    </source>
</evidence>
<dbReference type="PANTHER" id="PTHR45786:SF74">
    <property type="entry name" value="ATP-DEPENDENT DNA HELICASE"/>
    <property type="match status" value="1"/>
</dbReference>
<organism evidence="1 2">
    <name type="scientific">Arctia plantaginis</name>
    <name type="common">Wood tiger moth</name>
    <name type="synonym">Phalaena plantaginis</name>
    <dbReference type="NCBI Taxonomy" id="874455"/>
    <lineage>
        <taxon>Eukaryota</taxon>
        <taxon>Metazoa</taxon>
        <taxon>Ecdysozoa</taxon>
        <taxon>Arthropoda</taxon>
        <taxon>Hexapoda</taxon>
        <taxon>Insecta</taxon>
        <taxon>Pterygota</taxon>
        <taxon>Neoptera</taxon>
        <taxon>Endopterygota</taxon>
        <taxon>Lepidoptera</taxon>
        <taxon>Glossata</taxon>
        <taxon>Ditrysia</taxon>
        <taxon>Noctuoidea</taxon>
        <taxon>Erebidae</taxon>
        <taxon>Arctiinae</taxon>
        <taxon>Arctia</taxon>
    </lineage>
</organism>
<name>A0A8S1BG89_ARCPL</name>
<accession>A0A8S1BG89</accession>
<comment type="caution">
    <text evidence="1">The sequence shown here is derived from an EMBL/GenBank/DDBJ whole genome shotgun (WGS) entry which is preliminary data.</text>
</comment>
<reference evidence="1 2" key="1">
    <citation type="submission" date="2020-04" db="EMBL/GenBank/DDBJ databases">
        <authorList>
            <person name="Wallbank WR R."/>
            <person name="Pardo Diaz C."/>
            <person name="Kozak K."/>
            <person name="Martin S."/>
            <person name="Jiggins C."/>
            <person name="Moest M."/>
            <person name="Warren A I."/>
            <person name="Byers J.R.P. K."/>
            <person name="Montejo-Kovacevich G."/>
            <person name="Yen C E."/>
        </authorList>
    </citation>
    <scope>NUCLEOTIDE SEQUENCE [LARGE SCALE GENOMIC DNA]</scope>
</reference>
<protein>
    <recommendedName>
        <fullName evidence="3">Helitron helicase-like domain-containing protein</fullName>
    </recommendedName>
</protein>
<dbReference type="OrthoDB" id="8110916at2759"/>
<sequence>MLHSHNCCIQSFKTAIKSVPVDNSDFNVVIHANKVPFGEHRGRYNAPSTGEVAVVIAGQQFDKREIVLNRRDDNLQKKTELHSSYNSLHYPLLLCRGEDGFAINVSQVDPISSAPLRKTVSCINYYCYRIPYYNFNHLLRYEMLTTQYFDQYAKIESERLAYIHNNQTKLRAENDVHLQDNSPCIMRFQIQQKKTEVVPNSNIY</sequence>
<evidence type="ECO:0008006" key="3">
    <source>
        <dbReference type="Google" id="ProtNLM"/>
    </source>
</evidence>
<dbReference type="Proteomes" id="UP000494256">
    <property type="component" value="Unassembled WGS sequence"/>
</dbReference>
<proteinExistence type="predicted"/>
<gene>
    <name evidence="1" type="ORF">APLA_LOCUS15830</name>
</gene>
<dbReference type="EMBL" id="CADEBD010000530">
    <property type="protein sequence ID" value="CAB3257174.1"/>
    <property type="molecule type" value="Genomic_DNA"/>
</dbReference>
<evidence type="ECO:0000313" key="1">
    <source>
        <dbReference type="EMBL" id="CAB3257174.1"/>
    </source>
</evidence>